<keyword evidence="3" id="KW-1185">Reference proteome</keyword>
<organism evidence="2 3">
    <name type="scientific">Litoreibacter ponti</name>
    <dbReference type="NCBI Taxonomy" id="1510457"/>
    <lineage>
        <taxon>Bacteria</taxon>
        <taxon>Pseudomonadati</taxon>
        <taxon>Pseudomonadota</taxon>
        <taxon>Alphaproteobacteria</taxon>
        <taxon>Rhodobacterales</taxon>
        <taxon>Roseobacteraceae</taxon>
        <taxon>Litoreibacter</taxon>
    </lineage>
</organism>
<dbReference type="AlphaFoldDB" id="A0A2T6BJ70"/>
<name>A0A2T6BJ70_9RHOB</name>
<dbReference type="Proteomes" id="UP000243978">
    <property type="component" value="Unassembled WGS sequence"/>
</dbReference>
<protein>
    <submittedName>
        <fullName evidence="2">Uncharacterized protein</fullName>
    </submittedName>
</protein>
<gene>
    <name evidence="2" type="ORF">C8N43_0762</name>
</gene>
<feature type="region of interest" description="Disordered" evidence="1">
    <location>
        <begin position="213"/>
        <end position="242"/>
    </location>
</feature>
<evidence type="ECO:0000256" key="1">
    <source>
        <dbReference type="SAM" id="MobiDB-lite"/>
    </source>
</evidence>
<feature type="compositionally biased region" description="Basic residues" evidence="1">
    <location>
        <begin position="233"/>
        <end position="242"/>
    </location>
</feature>
<evidence type="ECO:0000313" key="2">
    <source>
        <dbReference type="EMBL" id="PTX56111.1"/>
    </source>
</evidence>
<proteinExistence type="predicted"/>
<accession>A0A2T6BJ70</accession>
<comment type="caution">
    <text evidence="2">The sequence shown here is derived from an EMBL/GenBank/DDBJ whole genome shotgun (WGS) entry which is preliminary data.</text>
</comment>
<dbReference type="OrthoDB" id="626916at2"/>
<sequence>MSDPADELRSRAGRILYRELPEEYRYRDPADDGELGDLEAFLHGFGHLLDQIRATTEQAHADSFAEPQDDGRAIQPWVVPYLAELLGAELTAPDPVARAGELNNSVAWFKSKGTLSSIDDIADVVLRSETVAKEGWRMTAQCPRVDLPPFTAEPGLDLGPNVITPDFRKLDRAVKDEDGANPLFRLKPGRHDTDGTDTYWRRLAPGGVPCFPRAYDDHTARTPDLRDPDRTRRVGPHPRRTLIHVRPPQGIFHDGLPRLKLSNATFRDAMEGKEVLRAEDLMAFEELGDGITGPALILELPQSVPLPNRAMTFEGLRFVAANGRKSTLKGAAKSEITFIDCAVQSLDLATSAADPAPLRATDSIFDTILADGREAQLEYCTVMDIADFGRLDASDCLFKSLADTLICQEGETAQSCIRYSRFSANDTKGKGRLCLDARGGSNTTALPQFTDRYHGTGEDCVKRAARYGEPGYGVLDTDTPAAILAGAEDEGEMGAGHGLHHAASLRAVRHKLDSFLPLGQETAIFYDPMLALSPPVLGSEDGE</sequence>
<dbReference type="EMBL" id="QBKS01000001">
    <property type="protein sequence ID" value="PTX56111.1"/>
    <property type="molecule type" value="Genomic_DNA"/>
</dbReference>
<feature type="compositionally biased region" description="Basic and acidic residues" evidence="1">
    <location>
        <begin position="214"/>
        <end position="232"/>
    </location>
</feature>
<dbReference type="RefSeq" id="WP_107844334.1">
    <property type="nucleotide sequence ID" value="NZ_QBKS01000001.1"/>
</dbReference>
<evidence type="ECO:0000313" key="3">
    <source>
        <dbReference type="Proteomes" id="UP000243978"/>
    </source>
</evidence>
<reference evidence="2 3" key="1">
    <citation type="submission" date="2018-04" db="EMBL/GenBank/DDBJ databases">
        <title>Genomic Encyclopedia of Archaeal and Bacterial Type Strains, Phase II (KMG-II): from individual species to whole genera.</title>
        <authorList>
            <person name="Goeker M."/>
        </authorList>
    </citation>
    <scope>NUCLEOTIDE SEQUENCE [LARGE SCALE GENOMIC DNA]</scope>
    <source>
        <strain evidence="2 3">DSM 100977</strain>
    </source>
</reference>